<accession>A0A7J7IW06</accession>
<dbReference type="AlphaFoldDB" id="A0A7J7IW06"/>
<dbReference type="Pfam" id="PF00147">
    <property type="entry name" value="Fibrinogen_C"/>
    <property type="match status" value="1"/>
</dbReference>
<dbReference type="InterPro" id="IPR036056">
    <property type="entry name" value="Fibrinogen-like_C"/>
</dbReference>
<dbReference type="OrthoDB" id="6275059at2759"/>
<dbReference type="InterPro" id="IPR002181">
    <property type="entry name" value="Fibrinogen_a/b/g_C_dom"/>
</dbReference>
<gene>
    <name evidence="2" type="ORF">EB796_023701</name>
</gene>
<dbReference type="GO" id="GO:0005615">
    <property type="term" value="C:extracellular space"/>
    <property type="evidence" value="ECO:0007669"/>
    <property type="project" value="TreeGrafter"/>
</dbReference>
<dbReference type="SMART" id="SM00186">
    <property type="entry name" value="FBG"/>
    <property type="match status" value="1"/>
</dbReference>
<dbReference type="Gene3D" id="3.90.215.10">
    <property type="entry name" value="Gamma Fibrinogen, chain A, domain 1"/>
    <property type="match status" value="1"/>
</dbReference>
<dbReference type="PANTHER" id="PTHR19143:SF458">
    <property type="entry name" value="FIBRINOGEN C-TERMINAL DOMAIN-CONTAINING PROTEIN-RELATED"/>
    <property type="match status" value="1"/>
</dbReference>
<dbReference type="PROSITE" id="PS51406">
    <property type="entry name" value="FIBRINOGEN_C_2"/>
    <property type="match status" value="1"/>
</dbReference>
<protein>
    <recommendedName>
        <fullName evidence="1">Fibrinogen C-terminal domain-containing protein</fullName>
    </recommendedName>
</protein>
<feature type="domain" description="Fibrinogen C-terminal" evidence="1">
    <location>
        <begin position="49"/>
        <end position="175"/>
    </location>
</feature>
<evidence type="ECO:0000313" key="2">
    <source>
        <dbReference type="EMBL" id="KAF6018020.1"/>
    </source>
</evidence>
<dbReference type="InterPro" id="IPR050373">
    <property type="entry name" value="Fibrinogen_C-term_domain"/>
</dbReference>
<dbReference type="SUPFAM" id="SSF56496">
    <property type="entry name" value="Fibrinogen C-terminal domain-like"/>
    <property type="match status" value="1"/>
</dbReference>
<dbReference type="NCBIfam" id="NF040941">
    <property type="entry name" value="GGGWT_bact"/>
    <property type="match status" value="1"/>
</dbReference>
<dbReference type="InterPro" id="IPR014716">
    <property type="entry name" value="Fibrinogen_a/b/g_C_1"/>
</dbReference>
<evidence type="ECO:0000259" key="1">
    <source>
        <dbReference type="PROSITE" id="PS51406"/>
    </source>
</evidence>
<dbReference type="PANTHER" id="PTHR19143">
    <property type="entry name" value="FIBRINOGEN/TENASCIN/ANGIOPOEITIN"/>
    <property type="match status" value="1"/>
</dbReference>
<dbReference type="Proteomes" id="UP000593567">
    <property type="component" value="Unassembled WGS sequence"/>
</dbReference>
<dbReference type="EMBL" id="VXIV02003347">
    <property type="protein sequence ID" value="KAF6018020.1"/>
    <property type="molecule type" value="Genomic_DNA"/>
</dbReference>
<name>A0A7J7IW06_BUGNE</name>
<organism evidence="2 3">
    <name type="scientific">Bugula neritina</name>
    <name type="common">Brown bryozoan</name>
    <name type="synonym">Sertularia neritina</name>
    <dbReference type="NCBI Taxonomy" id="10212"/>
    <lineage>
        <taxon>Eukaryota</taxon>
        <taxon>Metazoa</taxon>
        <taxon>Spiralia</taxon>
        <taxon>Lophotrochozoa</taxon>
        <taxon>Bryozoa</taxon>
        <taxon>Gymnolaemata</taxon>
        <taxon>Cheilostomatida</taxon>
        <taxon>Flustrina</taxon>
        <taxon>Buguloidea</taxon>
        <taxon>Bugulidae</taxon>
        <taxon>Bugula</taxon>
    </lineage>
</organism>
<comment type="caution">
    <text evidence="2">The sequence shown here is derived from an EMBL/GenBank/DDBJ whole genome shotgun (WGS) entry which is preliminary data.</text>
</comment>
<reference evidence="2" key="1">
    <citation type="submission" date="2020-06" db="EMBL/GenBank/DDBJ databases">
        <title>Draft genome of Bugula neritina, a colonial animal packing powerful symbionts and potential medicines.</title>
        <authorList>
            <person name="Rayko M."/>
        </authorList>
    </citation>
    <scope>NUCLEOTIDE SEQUENCE [LARGE SCALE GENOMIC DNA]</scope>
    <source>
        <strain evidence="2">Kwan_BN1</strain>
    </source>
</reference>
<evidence type="ECO:0000313" key="3">
    <source>
        <dbReference type="Proteomes" id="UP000593567"/>
    </source>
</evidence>
<proteinExistence type="predicted"/>
<keyword evidence="3" id="KW-1185">Reference proteome</keyword>
<sequence>MSSSVLITYYTGSSLHRNHWKYAKLVYILFTLLLATSLQLAYCEERLKTKTICRPTSCLDLLCLGHNETGVYTIYPTGHADSSIDVFCDQETDGGGWTVMLQRSLYGWVDFFKRWDDYKLGFGYLSEEFCLGNDSLAADLQANTNSELTFNLYSTTNKQDYAKCSSFNVEVMNCH</sequence>